<dbReference type="AlphaFoldDB" id="A0A445DCZ7"/>
<reference evidence="5 6" key="1">
    <citation type="submission" date="2019-01" db="EMBL/GenBank/DDBJ databases">
        <title>Sequencing of cultivated peanut Arachis hypogaea provides insights into genome evolution and oil improvement.</title>
        <authorList>
            <person name="Chen X."/>
        </authorList>
    </citation>
    <scope>NUCLEOTIDE SEQUENCE [LARGE SCALE GENOMIC DNA]</scope>
    <source>
        <strain evidence="6">cv. Fuhuasheng</strain>
        <tissue evidence="5">Leaves</tissue>
    </source>
</reference>
<dbReference type="InterPro" id="IPR032675">
    <property type="entry name" value="LRR_dom_sf"/>
</dbReference>
<proteinExistence type="predicted"/>
<keyword evidence="1" id="KW-0433">Leucine-rich repeat</keyword>
<keyword evidence="2" id="KW-0677">Repeat</keyword>
<organism evidence="5 6">
    <name type="scientific">Arachis hypogaea</name>
    <name type="common">Peanut</name>
    <dbReference type="NCBI Taxonomy" id="3818"/>
    <lineage>
        <taxon>Eukaryota</taxon>
        <taxon>Viridiplantae</taxon>
        <taxon>Streptophyta</taxon>
        <taxon>Embryophyta</taxon>
        <taxon>Tracheophyta</taxon>
        <taxon>Spermatophyta</taxon>
        <taxon>Magnoliopsida</taxon>
        <taxon>eudicotyledons</taxon>
        <taxon>Gunneridae</taxon>
        <taxon>Pentapetalae</taxon>
        <taxon>rosids</taxon>
        <taxon>fabids</taxon>
        <taxon>Fabales</taxon>
        <taxon>Fabaceae</taxon>
        <taxon>Papilionoideae</taxon>
        <taxon>50 kb inversion clade</taxon>
        <taxon>dalbergioids sensu lato</taxon>
        <taxon>Dalbergieae</taxon>
        <taxon>Pterocarpus clade</taxon>
        <taxon>Arachis</taxon>
    </lineage>
</organism>
<evidence type="ECO:0000313" key="5">
    <source>
        <dbReference type="EMBL" id="RYR61051.1"/>
    </source>
</evidence>
<gene>
    <name evidence="5" type="ORF">Ahy_A04g018151</name>
</gene>
<dbReference type="STRING" id="3818.A0A445DCZ7"/>
<dbReference type="InterPro" id="IPR044974">
    <property type="entry name" value="Disease_R_plants"/>
</dbReference>
<evidence type="ECO:0000256" key="3">
    <source>
        <dbReference type="SAM" id="MobiDB-lite"/>
    </source>
</evidence>
<feature type="domain" description="C-JID" evidence="4">
    <location>
        <begin position="427"/>
        <end position="488"/>
    </location>
</feature>
<dbReference type="PANTHER" id="PTHR11017:SF573">
    <property type="entry name" value="ADP-RIBOSYL CYCLASE_CYCLIC ADP-RIBOSE HYDROLASE"/>
    <property type="match status" value="1"/>
</dbReference>
<sequence>MTENSPFLTKRNDTSASTIIVLRQLNPPLKNLSKSNIHNNNSNSRVRSYNDENEKGISSQRGENEATHSIVMYREIEENWGDLDRRDLSFSNIWQLKLLILDGMTALTLCDIPCTLKVLHWIYCPMKTLPFADQRYELVEIDLSYSIIVQLWDGKKFLKDLKHLNLSGCYKLEQTPDLSEVPNLKTLNLEECRELNHIHPTLAHHKSLVELILRGCSSLETLADKLEMSSLERLNLCSCYRLRRLPEFGECMKQLTILTLRFTDIKELPSTLGNLVGLSKLDLAALESIVLPVSLGCFVGLKKLDLSGCNELSCVPYSSHGLESLTVWDSSDNSNIVGLLSSLSLLTSLSSLKLWVSFPTSKEYDLGHLASFLEVLPELPSSLRELRAEDCYSLDASSVNDVISKACCVFAESASKDCEDILQVLIHGKEIPAWFEHQEQDNAVSLSFPHNGTSTETLALALCFLFEDETFSNEQPSMICNGKEFISKSLLKVSSCICSENLFIVCLNGCYFSNLLSQHNRFQMLFPNIEVQRCGARWHRVIFGKHDETDSDSLQRESENMQAMVTSNYSASWILSQTCSLMTLFQTCSTVESIQHHIAVKPTFVEYQDLLEDLEEKLSSIANTEE</sequence>
<dbReference type="GO" id="GO:0006952">
    <property type="term" value="P:defense response"/>
    <property type="evidence" value="ECO:0007669"/>
    <property type="project" value="InterPro"/>
</dbReference>
<evidence type="ECO:0000256" key="1">
    <source>
        <dbReference type="ARBA" id="ARBA00022614"/>
    </source>
</evidence>
<accession>A0A445DCZ7</accession>
<dbReference type="Pfam" id="PF20160">
    <property type="entry name" value="C-JID"/>
    <property type="match status" value="1"/>
</dbReference>
<dbReference type="SUPFAM" id="SSF52058">
    <property type="entry name" value="L domain-like"/>
    <property type="match status" value="1"/>
</dbReference>
<evidence type="ECO:0000313" key="6">
    <source>
        <dbReference type="Proteomes" id="UP000289738"/>
    </source>
</evidence>
<protein>
    <recommendedName>
        <fullName evidence="4">C-JID domain-containing protein</fullName>
    </recommendedName>
</protein>
<evidence type="ECO:0000256" key="2">
    <source>
        <dbReference type="ARBA" id="ARBA00022737"/>
    </source>
</evidence>
<dbReference type="PANTHER" id="PTHR11017">
    <property type="entry name" value="LEUCINE-RICH REPEAT-CONTAINING PROTEIN"/>
    <property type="match status" value="1"/>
</dbReference>
<evidence type="ECO:0000259" key="4">
    <source>
        <dbReference type="Pfam" id="PF20160"/>
    </source>
</evidence>
<keyword evidence="6" id="KW-1185">Reference proteome</keyword>
<feature type="compositionally biased region" description="Low complexity" evidence="3">
    <location>
        <begin position="31"/>
        <end position="47"/>
    </location>
</feature>
<feature type="region of interest" description="Disordered" evidence="3">
    <location>
        <begin position="31"/>
        <end position="63"/>
    </location>
</feature>
<name>A0A445DCZ7_ARAHY</name>
<comment type="caution">
    <text evidence="5">The sequence shown here is derived from an EMBL/GenBank/DDBJ whole genome shotgun (WGS) entry which is preliminary data.</text>
</comment>
<dbReference type="Gene3D" id="3.80.10.10">
    <property type="entry name" value="Ribonuclease Inhibitor"/>
    <property type="match status" value="1"/>
</dbReference>
<dbReference type="Proteomes" id="UP000289738">
    <property type="component" value="Chromosome A04"/>
</dbReference>
<dbReference type="EMBL" id="SDMP01000004">
    <property type="protein sequence ID" value="RYR61051.1"/>
    <property type="molecule type" value="Genomic_DNA"/>
</dbReference>
<dbReference type="InterPro" id="IPR045344">
    <property type="entry name" value="C-JID"/>
</dbReference>